<protein>
    <submittedName>
        <fullName evidence="2">AAA family ATPase</fullName>
    </submittedName>
</protein>
<name>A0ABW5HRK8_9PSEU</name>
<feature type="domain" description="HTH luxR-type" evidence="1">
    <location>
        <begin position="840"/>
        <end position="897"/>
    </location>
</feature>
<dbReference type="Gene3D" id="1.10.10.10">
    <property type="entry name" value="Winged helix-like DNA-binding domain superfamily/Winged helix DNA-binding domain"/>
    <property type="match status" value="1"/>
</dbReference>
<accession>A0ABW5HRK8</accession>
<dbReference type="SUPFAM" id="SSF52540">
    <property type="entry name" value="P-loop containing nucleoside triphosphate hydrolases"/>
    <property type="match status" value="1"/>
</dbReference>
<evidence type="ECO:0000313" key="2">
    <source>
        <dbReference type="EMBL" id="MFD2479644.1"/>
    </source>
</evidence>
<evidence type="ECO:0000259" key="1">
    <source>
        <dbReference type="SMART" id="SM00421"/>
    </source>
</evidence>
<organism evidence="2 3">
    <name type="scientific">Amycolatopsis albidoflavus</name>
    <dbReference type="NCBI Taxonomy" id="102226"/>
    <lineage>
        <taxon>Bacteria</taxon>
        <taxon>Bacillati</taxon>
        <taxon>Actinomycetota</taxon>
        <taxon>Actinomycetes</taxon>
        <taxon>Pseudonocardiales</taxon>
        <taxon>Pseudonocardiaceae</taxon>
        <taxon>Amycolatopsis</taxon>
    </lineage>
</organism>
<dbReference type="RefSeq" id="WP_344277805.1">
    <property type="nucleotide sequence ID" value="NZ_BAAAHV010000013.1"/>
</dbReference>
<dbReference type="InterPro" id="IPR016032">
    <property type="entry name" value="Sig_transdc_resp-reg_C-effctor"/>
</dbReference>
<dbReference type="Proteomes" id="UP001597542">
    <property type="component" value="Unassembled WGS sequence"/>
</dbReference>
<sequence length="902" mass="95779">MDTELAAARSSGKPLVTISGPAGIGRTAFLGELGAQLAAGGVRVSGIRFTRAGIAVPAMLGAEPGTPDRGAGGSRSAGFAGTDSAWVAVGHAAGAAQDPRIGRRAAMAAAAAILRADGESALLVDDIQWADRDSLAVLESLARLLTNASAMFCCAIRTPGAGPAAAEGRTRLGRLRQEGLVHSVRLRPWTAAEISRRVVKLTEAVPDRELLDRLLRGSRGIPLAVDESVERLCRAGSIHTISGRAYLVPGQAPPSRFTSRFGVAVRGLGSHAWTVAKAVALIAPLGEAVPALVSDALGMSRTDSVAALDLLCREGVLHRGRGWRFPLPYGESVLAAQLGPFERRQLAGSAVRAVWAGSARCSDPDRLADLVADAGRLVDCRQALGALLEHAAADGSEAERAVRWLAAAVELTEDRATRAAVLYRHAVACHRADRPEQSLRGAELLLADFADALAEDEIQEVRLIRLCAWRSMGELDPVGAIAGQSAPAPDGAGTHPVVKAYAGSLLDRWDLVSDLLAGDYRHAEDAMSVMTSSLLKTLAAVWTGDLAPLESAVAVRSEWPLRHIERHRVRQIGAYATALLVIGDLGGTEKLLADENLPASGLSPAVRAMRAALRGEAGLAVELARRRIAQGANRNYHAASTGMHLLVVSLLVAQGKLAEARDHLAVARAASPQLAYLLDIADARIDQALGESEGAMAWLEHCIADAGERRLATGADVAWAELAQLALESSDRWLARRSCAELEKIVARMPTSRAVVLARLVRATVHHDRAAAAECLAVVRERGQPLESAVVLERLVRNGVGHPRLLSEAYARYGEVDALLYRAWLRNVMREHGVAVPGRQETLVENERVLAMLAAEGLSNKQLATALRTSEKSVEGRLSRLFLRTGYRSRIELSGAMLTGRF</sequence>
<proteinExistence type="predicted"/>
<dbReference type="SUPFAM" id="SSF46894">
    <property type="entry name" value="C-terminal effector domain of the bipartite response regulators"/>
    <property type="match status" value="1"/>
</dbReference>
<comment type="caution">
    <text evidence="2">The sequence shown here is derived from an EMBL/GenBank/DDBJ whole genome shotgun (WGS) entry which is preliminary data.</text>
</comment>
<keyword evidence="3" id="KW-1185">Reference proteome</keyword>
<dbReference type="SMART" id="SM00421">
    <property type="entry name" value="HTH_LUXR"/>
    <property type="match status" value="1"/>
</dbReference>
<evidence type="ECO:0000313" key="3">
    <source>
        <dbReference type="Proteomes" id="UP001597542"/>
    </source>
</evidence>
<dbReference type="Pfam" id="PF13191">
    <property type="entry name" value="AAA_16"/>
    <property type="match status" value="1"/>
</dbReference>
<dbReference type="InterPro" id="IPR041664">
    <property type="entry name" value="AAA_16"/>
</dbReference>
<dbReference type="EMBL" id="JBHUKQ010000004">
    <property type="protein sequence ID" value="MFD2479644.1"/>
    <property type="molecule type" value="Genomic_DNA"/>
</dbReference>
<gene>
    <name evidence="2" type="ORF">ACFSUT_05125</name>
</gene>
<dbReference type="InterPro" id="IPR027417">
    <property type="entry name" value="P-loop_NTPase"/>
</dbReference>
<dbReference type="InterPro" id="IPR000792">
    <property type="entry name" value="Tscrpt_reg_LuxR_C"/>
</dbReference>
<reference evidence="3" key="1">
    <citation type="journal article" date="2019" name="Int. J. Syst. Evol. Microbiol.">
        <title>The Global Catalogue of Microorganisms (GCM) 10K type strain sequencing project: providing services to taxonomists for standard genome sequencing and annotation.</title>
        <authorList>
            <consortium name="The Broad Institute Genomics Platform"/>
            <consortium name="The Broad Institute Genome Sequencing Center for Infectious Disease"/>
            <person name="Wu L."/>
            <person name="Ma J."/>
        </authorList>
    </citation>
    <scope>NUCLEOTIDE SEQUENCE [LARGE SCALE GENOMIC DNA]</scope>
    <source>
        <strain evidence="3">CGMCC 4.7638</strain>
    </source>
</reference>
<dbReference type="InterPro" id="IPR036388">
    <property type="entry name" value="WH-like_DNA-bd_sf"/>
</dbReference>